<reference evidence="5" key="1">
    <citation type="journal article" date="2020" name="Stud. Mycol.">
        <title>101 Dothideomycetes genomes: a test case for predicting lifestyles and emergence of pathogens.</title>
        <authorList>
            <person name="Haridas S."/>
            <person name="Albert R."/>
            <person name="Binder M."/>
            <person name="Bloem J."/>
            <person name="Labutti K."/>
            <person name="Salamov A."/>
            <person name="Andreopoulos B."/>
            <person name="Baker S."/>
            <person name="Barry K."/>
            <person name="Bills G."/>
            <person name="Bluhm B."/>
            <person name="Cannon C."/>
            <person name="Castanera R."/>
            <person name="Culley D."/>
            <person name="Daum C."/>
            <person name="Ezra D."/>
            <person name="Gonzalez J."/>
            <person name="Henrissat B."/>
            <person name="Kuo A."/>
            <person name="Liang C."/>
            <person name="Lipzen A."/>
            <person name="Lutzoni F."/>
            <person name="Magnuson J."/>
            <person name="Mondo S."/>
            <person name="Nolan M."/>
            <person name="Ohm R."/>
            <person name="Pangilinan J."/>
            <person name="Park H.-J."/>
            <person name="Ramirez L."/>
            <person name="Alfaro M."/>
            <person name="Sun H."/>
            <person name="Tritt A."/>
            <person name="Yoshinaga Y."/>
            <person name="Zwiers L.-H."/>
            <person name="Turgeon B."/>
            <person name="Goodwin S."/>
            <person name="Spatafora J."/>
            <person name="Crous P."/>
            <person name="Grigoriev I."/>
        </authorList>
    </citation>
    <scope>NUCLEOTIDE SEQUENCE</scope>
    <source>
        <strain evidence="5">CBS 125425</strain>
    </source>
</reference>
<keyword evidence="1 2" id="KW-0371">Homeobox</keyword>
<evidence type="ECO:0000313" key="5">
    <source>
        <dbReference type="EMBL" id="KAF2729854.1"/>
    </source>
</evidence>
<dbReference type="CDD" id="cd00086">
    <property type="entry name" value="homeodomain"/>
    <property type="match status" value="1"/>
</dbReference>
<keyword evidence="1 2" id="KW-0238">DNA-binding</keyword>
<accession>A0A9P4UX14</accession>
<sequence>MTARDVTIEQHDLYTLFPSTASYFPADEDEFSSVSNHWGNWSHPTNDVLFPNSTQTPAVGLPDGVRWDATPDPSQNSVACIPESFTPGSVANNSGSLDKDNAPKPTGLIPELTAQPESLHSVSTGPNEPQRTRRRQPRISSSAKKILERFFTDSPYPLAREIEGLTVSTGLEFKKIRNWFNNTRARRVSPCQDSNGNRAVGDVHQETKQEQDGEVRNPNSHRVSSSYELHELTKENEQLCRNTRDHEENFPTYSSRDHTGSCGTPISCRSLEELSKETQGSQKPPLEAWVSSPLQSEPVAIAAIRAASMSTSDAGTSSDHYLDSPSFQLQSRAPSVISSFASSASSITSQSTNLSTPSRYSRTSIGASRIRRRGRKRMHATFELNPTSRNRKQILNKGGSHFCTFCYKRLRGYYEWTKAIVKVTGMGTVHKSQWKTELSSGKINSSSIYTYATLRLENTRSP</sequence>
<dbReference type="InterPro" id="IPR001356">
    <property type="entry name" value="HD"/>
</dbReference>
<feature type="domain" description="Homeobox" evidence="4">
    <location>
        <begin position="130"/>
        <end position="190"/>
    </location>
</feature>
<dbReference type="GO" id="GO:0005634">
    <property type="term" value="C:nucleus"/>
    <property type="evidence" value="ECO:0007669"/>
    <property type="project" value="UniProtKB-SubCell"/>
</dbReference>
<evidence type="ECO:0000259" key="4">
    <source>
        <dbReference type="PROSITE" id="PS50071"/>
    </source>
</evidence>
<dbReference type="SMART" id="SM00389">
    <property type="entry name" value="HOX"/>
    <property type="match status" value="1"/>
</dbReference>
<evidence type="ECO:0000256" key="2">
    <source>
        <dbReference type="RuleBase" id="RU000682"/>
    </source>
</evidence>
<dbReference type="SUPFAM" id="SSF46689">
    <property type="entry name" value="Homeodomain-like"/>
    <property type="match status" value="1"/>
</dbReference>
<dbReference type="Proteomes" id="UP000799444">
    <property type="component" value="Unassembled WGS sequence"/>
</dbReference>
<comment type="subcellular location">
    <subcellularLocation>
        <location evidence="1 2">Nucleus</location>
    </subcellularLocation>
</comment>
<dbReference type="AlphaFoldDB" id="A0A9P4UX14"/>
<evidence type="ECO:0000256" key="1">
    <source>
        <dbReference type="PROSITE-ProRule" id="PRU00108"/>
    </source>
</evidence>
<feature type="DNA-binding region" description="Homeobox" evidence="1">
    <location>
        <begin position="132"/>
        <end position="191"/>
    </location>
</feature>
<feature type="compositionally biased region" description="Polar residues" evidence="3">
    <location>
        <begin position="86"/>
        <end position="96"/>
    </location>
</feature>
<dbReference type="Pfam" id="PF00046">
    <property type="entry name" value="Homeodomain"/>
    <property type="match status" value="1"/>
</dbReference>
<dbReference type="InterPro" id="IPR009057">
    <property type="entry name" value="Homeodomain-like_sf"/>
</dbReference>
<evidence type="ECO:0000313" key="6">
    <source>
        <dbReference type="Proteomes" id="UP000799444"/>
    </source>
</evidence>
<feature type="region of interest" description="Disordered" evidence="3">
    <location>
        <begin position="53"/>
        <end position="140"/>
    </location>
</feature>
<comment type="caution">
    <text evidence="5">The sequence shown here is derived from an EMBL/GenBank/DDBJ whole genome shotgun (WGS) entry which is preliminary data.</text>
</comment>
<dbReference type="Gene3D" id="1.10.10.60">
    <property type="entry name" value="Homeodomain-like"/>
    <property type="match status" value="1"/>
</dbReference>
<dbReference type="OrthoDB" id="6159439at2759"/>
<protein>
    <recommendedName>
        <fullName evidence="4">Homeobox domain-containing protein</fullName>
    </recommendedName>
</protein>
<feature type="region of interest" description="Disordered" evidence="3">
    <location>
        <begin position="190"/>
        <end position="224"/>
    </location>
</feature>
<dbReference type="EMBL" id="ML996233">
    <property type="protein sequence ID" value="KAF2729854.1"/>
    <property type="molecule type" value="Genomic_DNA"/>
</dbReference>
<evidence type="ECO:0000256" key="3">
    <source>
        <dbReference type="SAM" id="MobiDB-lite"/>
    </source>
</evidence>
<organism evidence="5 6">
    <name type="scientific">Polyplosphaeria fusca</name>
    <dbReference type="NCBI Taxonomy" id="682080"/>
    <lineage>
        <taxon>Eukaryota</taxon>
        <taxon>Fungi</taxon>
        <taxon>Dikarya</taxon>
        <taxon>Ascomycota</taxon>
        <taxon>Pezizomycotina</taxon>
        <taxon>Dothideomycetes</taxon>
        <taxon>Pleosporomycetidae</taxon>
        <taxon>Pleosporales</taxon>
        <taxon>Tetraplosphaeriaceae</taxon>
        <taxon>Polyplosphaeria</taxon>
    </lineage>
</organism>
<gene>
    <name evidence="5" type="ORF">EJ04DRAFT_555841</name>
</gene>
<feature type="compositionally biased region" description="Polar residues" evidence="3">
    <location>
        <begin position="115"/>
        <end position="129"/>
    </location>
</feature>
<keyword evidence="6" id="KW-1185">Reference proteome</keyword>
<proteinExistence type="predicted"/>
<dbReference type="PROSITE" id="PS50071">
    <property type="entry name" value="HOMEOBOX_2"/>
    <property type="match status" value="1"/>
</dbReference>
<keyword evidence="1 2" id="KW-0539">Nucleus</keyword>
<name>A0A9P4UX14_9PLEO</name>
<dbReference type="GO" id="GO:0003677">
    <property type="term" value="F:DNA binding"/>
    <property type="evidence" value="ECO:0007669"/>
    <property type="project" value="UniProtKB-UniRule"/>
</dbReference>
<feature type="compositionally biased region" description="Basic and acidic residues" evidence="3">
    <location>
        <begin position="201"/>
        <end position="215"/>
    </location>
</feature>